<name>A0AAE5WI05_AVIPA</name>
<dbReference type="AlphaFoldDB" id="A0AAE5WI05"/>
<protein>
    <submittedName>
        <fullName evidence="1">Uncharacterized protein</fullName>
    </submittedName>
</protein>
<evidence type="ECO:0000313" key="1">
    <source>
        <dbReference type="EMBL" id="PXZ38735.1"/>
    </source>
</evidence>
<reference evidence="1 2" key="1">
    <citation type="submission" date="2018-06" db="EMBL/GenBank/DDBJ databases">
        <authorList>
            <person name="Teymurazov M."/>
            <person name="Kislichkina A."/>
            <person name="Abaymova A."/>
            <person name="Mukhina T."/>
            <person name="Mayskaya N."/>
            <person name="Svetoch E."/>
            <person name="Bogun A."/>
        </authorList>
    </citation>
    <scope>NUCLEOTIDE SEQUENCE [LARGE SCALE GENOMIC DNA]</scope>
    <source>
        <strain evidence="1 2">SCPM-O-B-8406</strain>
    </source>
</reference>
<organism evidence="1 2">
    <name type="scientific">Avibacterium paragallinarum</name>
    <name type="common">Haemophilus gallinarum</name>
    <dbReference type="NCBI Taxonomy" id="728"/>
    <lineage>
        <taxon>Bacteria</taxon>
        <taxon>Pseudomonadati</taxon>
        <taxon>Pseudomonadota</taxon>
        <taxon>Gammaproteobacteria</taxon>
        <taxon>Pasteurellales</taxon>
        <taxon>Pasteurellaceae</taxon>
        <taxon>Avibacterium</taxon>
    </lineage>
</organism>
<gene>
    <name evidence="1" type="ORF">DM482_07875</name>
</gene>
<proteinExistence type="predicted"/>
<dbReference type="Proteomes" id="UP000247594">
    <property type="component" value="Unassembled WGS sequence"/>
</dbReference>
<dbReference type="EMBL" id="QJPJ01000011">
    <property type="protein sequence ID" value="PXZ38735.1"/>
    <property type="molecule type" value="Genomic_DNA"/>
</dbReference>
<comment type="caution">
    <text evidence="1">The sequence shown here is derived from an EMBL/GenBank/DDBJ whole genome shotgun (WGS) entry which is preliminary data.</text>
</comment>
<evidence type="ECO:0000313" key="2">
    <source>
        <dbReference type="Proteomes" id="UP000247594"/>
    </source>
</evidence>
<sequence length="66" mass="7736">MAWSNLFDPNVQYCPKCDWVSAYLIYSDVLFLSHCEKCNTELKLKPLSECSLKQKAYIKLFGINRK</sequence>
<accession>A0AAE5WI05</accession>